<reference evidence="1 2" key="10">
    <citation type="journal article" date="1994" name="Nucleic Acids Res.">
        <title>Identification of genes encoding zinc finger proteins, non-histone chromosomal HMG protein homologue, and a putative GTP phosphohydrolase in the genome of Chilo iridescent virus.</title>
        <authorList>
            <person name="Schnitzler P."/>
            <person name="Hug M."/>
            <person name="Handermann M."/>
            <person name="Janssen W."/>
            <person name="Koonin E.V."/>
            <person name="Delius H."/>
            <person name="Darai C."/>
        </authorList>
    </citation>
    <scope>NUCLEOTIDE SEQUENCE [LARGE SCALE GENOMIC DNA]</scope>
</reference>
<keyword evidence="2" id="KW-1185">Reference proteome</keyword>
<reference evidence="1 2" key="7">
    <citation type="journal article" date="1993" name="J. Gen. Virol.">
        <title>Identification of the gene encoding the major capsid protein of insect iridescent virus type 6 by polymerase chain reaction.</title>
        <authorList>
            <person name="Stohwasser R."/>
            <person name="Raab K."/>
            <person name="Schnitzler P."/>
            <person name="Janssen W."/>
            <person name="Darai G."/>
        </authorList>
    </citation>
    <scope>NUCLEOTIDE SEQUENCE [LARGE SCALE GENOMIC DNA]</scope>
</reference>
<dbReference type="EMBL" id="AF303741">
    <property type="protein sequence ID" value="AAK82149.1"/>
    <property type="molecule type" value="Genomic_DNA"/>
</dbReference>
<proteinExistence type="predicted"/>
<dbReference type="Proteomes" id="UP000001359">
    <property type="component" value="Segment"/>
</dbReference>
<organismHost>
    <name type="scientific">Spodoptera frugiperda</name>
    <name type="common">Fall armyworm</name>
    <dbReference type="NCBI Taxonomy" id="7108"/>
</organismHost>
<reference evidence="1 2" key="12">
    <citation type="journal article" date="1997" name="Virus Genes">
        <title>The DNA sequence of Chilo iridescent virus between the genome coordinates 0.101 and 0.391; similarities in coding strategy between insect and vertebrate iridoviruses.</title>
        <authorList>
            <person name="Bahr U."/>
            <person name="Tidona C.A."/>
            <person name="Darai G."/>
        </authorList>
    </citation>
    <scope>NUCLEOTIDE SEQUENCE [LARGE SCALE GENOMIC DNA]</scope>
</reference>
<reference evidence="1 2" key="8">
    <citation type="journal article" date="1994" name="Intervirology">
        <title>Identification of the primary structure and the coding capacity of the genome of insect iridescent virus type 6 between the genome coordinates 0.310 and 0.347 (7990 bp).</title>
        <authorList>
            <person name="Sonntag K.C."/>
            <person name="Schnitzler P."/>
            <person name="Janssen W."/>
            <person name="Darai G."/>
        </authorList>
    </citation>
    <scope>NUCLEOTIDE SEQUENCE [LARGE SCALE GENOMIC DNA]</scope>
</reference>
<dbReference type="GeneID" id="1733311"/>
<reference evidence="1 2" key="15">
    <citation type="journal article" date="2001" name="Virology">
        <title>Analysis of the first complete DNA sequence of an invertebrate iridovirus: coding strategy of the genome of Chilo iridescent virus.</title>
        <authorList>
            <person name="Jakob N.J."/>
            <person name="Muller K."/>
            <person name="Bahr U."/>
            <person name="Darai G."/>
        </authorList>
    </citation>
    <scope>NUCLEOTIDE SEQUENCE [LARGE SCALE GENOMIC DNA]</scope>
</reference>
<reference evidence="1 2" key="6">
    <citation type="journal article" date="1992" name="Virus Genes">
        <title>Characterization of the third origin of DNA replication of the genome of insect iridescent virus type 6.</title>
        <authorList>
            <person name="Sonntag K.C."/>
            <person name="Darai G."/>
        </authorList>
    </citation>
    <scope>NUCLEOTIDE SEQUENCE [LARGE SCALE GENOMIC DNA]</scope>
</reference>
<reference evidence="1 2" key="3">
    <citation type="journal article" date="1987" name="Virology">
        <title>Molecular cloning and physical mapping of the genome of insect iridescent virus type 6: further evidence for circular permutation of the viral genome.</title>
        <authorList>
            <person name="Schnitzler P."/>
            <person name="Soltau J.B."/>
            <person name="Fischer M."/>
            <person name="Reisner H."/>
            <person name="Scholz J."/>
            <person name="Delius H."/>
            <person name="Darai G."/>
        </authorList>
    </citation>
    <scope>NUCLEOTIDE SEQUENCE [LARGE SCALE GENOMIC DNA]</scope>
</reference>
<organismHost>
    <name type="scientific">Gryllus bimaculatus</name>
    <name type="common">Two-spotted cricket</name>
    <dbReference type="NCBI Taxonomy" id="6999"/>
</organismHost>
<organismHost>
    <name type="scientific">Gryllus campestris</name>
    <dbReference type="NCBI Taxonomy" id="58607"/>
</organismHost>
<reference evidence="1 2" key="9">
    <citation type="journal article" date="1994" name="J. Gen. Virol.">
        <title>Insect iridescent virus type 6 encodes a polypeptide related to the largest subunit of eukaryotic RNA polymerase II.</title>
        <authorList>
            <person name="Schnitzler P."/>
            <person name="Sonntag K.C."/>
            <person name="Muller M."/>
            <person name="Janssen W."/>
            <person name="Bugert J.J."/>
            <person name="Koonin E.V."/>
            <person name="Darai G."/>
        </authorList>
    </citation>
    <scope>NUCLEOTIDE SEQUENCE [LARGE SCALE GENOMIC DNA]</scope>
</reference>
<accession>Q91FN6</accession>
<organismHost>
    <name type="scientific">Chilo suppressalis</name>
    <name type="common">Asiatic rice borer moth</name>
    <dbReference type="NCBI Taxonomy" id="168631"/>
</organismHost>
<reference evidence="1 2" key="11">
    <citation type="journal article" date="1994" name="Virus Genes">
        <title>Chilo iridescent virus encodes a putative helicase belonging to a distinct family within the "DEAD/H" superfamily: implications for the evolution of large DNA viruses.</title>
        <authorList>
            <person name="Sonntag K.C."/>
            <person name="Schnitzler P."/>
            <person name="Koonin E.V."/>
            <person name="Darai G."/>
        </authorList>
    </citation>
    <scope>NUCLEOTIDE SEQUENCE [LARGE SCALE GENOMIC DNA]</scope>
</reference>
<reference evidence="1 2" key="2">
    <citation type="journal article" date="1986" name="Med. Microbiol. Immunol.">
        <title>Insect iridescent virus type 6 induced toxic degenerative hepatitis in mice.</title>
        <authorList>
            <person name="Lorbacher de Ruiz H."/>
            <person name="Gelderblom H."/>
            <person name="Hofmann W."/>
            <person name="Darai G."/>
        </authorList>
    </citation>
    <scope>NUCLEOTIDE SEQUENCE [LARGE SCALE GENOMIC DNA]</scope>
</reference>
<organismHost>
    <name type="scientific">Acheta domesticus</name>
    <name type="common">House cricket</name>
    <dbReference type="NCBI Taxonomy" id="6997"/>
</organismHost>
<name>Q91FN6_IIV6</name>
<reference evidence="1 2" key="14">
    <citation type="journal article" date="1999" name="Virus Genes">
        <title>Identification of a gene cluster within the genome of Chilo iridescent virus encoding enzymes involved in viral DNA replication and processing.</title>
        <authorList>
            <person name="Muller K."/>
            <person name="Tidona C.A."/>
            <person name="Darai G."/>
        </authorList>
    </citation>
    <scope>NUCLEOTIDE SEQUENCE [LARGE SCALE GENOMIC DNA]</scope>
</reference>
<organism evidence="1 2">
    <name type="scientific">Invertebrate iridescent virus 6</name>
    <name type="common">IIV-6</name>
    <name type="synonym">Chilo iridescent virus</name>
    <dbReference type="NCBI Taxonomy" id="176652"/>
    <lineage>
        <taxon>Viruses</taxon>
        <taxon>Varidnaviria</taxon>
        <taxon>Bamfordvirae</taxon>
        <taxon>Nucleocytoviricota</taxon>
        <taxon>Megaviricetes</taxon>
        <taxon>Pimascovirales</taxon>
        <taxon>Pimascovirales incertae sedis</taxon>
        <taxon>Iridoviridae</taxon>
        <taxon>Betairidovirinae</taxon>
        <taxon>Iridovirus</taxon>
        <taxon>Iridovirus chilo1</taxon>
    </lineage>
</organism>
<evidence type="ECO:0000313" key="2">
    <source>
        <dbReference type="Proteomes" id="UP000001359"/>
    </source>
</evidence>
<dbReference type="RefSeq" id="NP_149751.1">
    <property type="nucleotide sequence ID" value="NC_003038.1"/>
</dbReference>
<reference evidence="1 2" key="4">
    <citation type="journal article" date="1988" name="Virology">
        <title>Identification and characterization of the repetitive DNA element in the genome of insect iridescent virus type 6.</title>
        <authorList>
            <person name="Fischer M."/>
            <person name="Schnitzler P."/>
            <person name="Delius H."/>
            <person name="Darai G."/>
        </authorList>
    </citation>
    <scope>NUCLEOTIDE SEQUENCE [LARGE SCALE GENOMIC DNA]</scope>
</reference>
<reference evidence="1 2" key="1">
    <citation type="journal article" date="1984" name="J. Virol.">
        <title>DNA analysis of insect iridescent virus 6: evidence for circular permutation and terminal redundancy.</title>
        <authorList>
            <person name="Delius H."/>
            <person name="Darai G."/>
            <person name="Fluegel R.M."/>
        </authorList>
    </citation>
    <scope>NUCLEOTIDE SEQUENCE [LARGE SCALE GENOMIC DNA]</scope>
</reference>
<protein>
    <submittedName>
        <fullName evidence="1">288R</fullName>
    </submittedName>
</protein>
<evidence type="ECO:0000313" key="1">
    <source>
        <dbReference type="EMBL" id="AAK82149.1"/>
    </source>
</evidence>
<reference evidence="1 2" key="5">
    <citation type="journal article" date="1992" name="Virus Genes">
        <title>Identification and mapping of origins of DNA replication within the DNA sequences of the genome of insect iridescent virus type 6.</title>
        <authorList>
            <person name="Handermann M."/>
            <person name="Schnitzler P."/>
            <person name="Rosen-Wolff A."/>
            <person name="Raab K."/>
            <person name="Sonntag K.C."/>
            <person name="Darai G."/>
        </authorList>
    </citation>
    <scope>NUCLEOTIDE SEQUENCE [LARGE SCALE GENOMIC DNA]</scope>
</reference>
<sequence>MWMNQIKGHQNLYKNMILYIKFIMLKLVHHFRLCILKSLLNMPLLLKKSMLKQMLKTKYLDL</sequence>
<reference evidence="1 2" key="13">
    <citation type="journal article" date="1998" name="Virus Genes">
        <title>Identification of a thymidylate synthase gene within the genome of Chilo iridescent virus.</title>
        <authorList>
            <person name="Muller K."/>
            <person name="Tidona C.A."/>
            <person name="Bahr U."/>
            <person name="Darai G."/>
        </authorList>
    </citation>
    <scope>NUCLEOTIDE SEQUENCE [LARGE SCALE GENOMIC DNA]</scope>
</reference>
<dbReference type="KEGG" id="vg:1733311"/>